<dbReference type="PROSITE" id="PS50915">
    <property type="entry name" value="CRYSTALLIN_BETA_GAMMA"/>
    <property type="match status" value="1"/>
</dbReference>
<dbReference type="SUPFAM" id="SSF49695">
    <property type="entry name" value="gamma-Crystallin-like"/>
    <property type="match status" value="1"/>
</dbReference>
<dbReference type="EMBL" id="FXTH01000011">
    <property type="protein sequence ID" value="SMO72614.1"/>
    <property type="molecule type" value="Genomic_DNA"/>
</dbReference>
<accession>A0A521DLL6</accession>
<organism evidence="4 5">
    <name type="scientific">Fodinibius sediminis</name>
    <dbReference type="NCBI Taxonomy" id="1214077"/>
    <lineage>
        <taxon>Bacteria</taxon>
        <taxon>Pseudomonadati</taxon>
        <taxon>Balneolota</taxon>
        <taxon>Balneolia</taxon>
        <taxon>Balneolales</taxon>
        <taxon>Balneolaceae</taxon>
        <taxon>Fodinibius</taxon>
    </lineage>
</organism>
<sequence length="323" mass="36313">MSTNIDKALHAALEGPEIQRLKVYGHHWNVKPADVLRREGTRVRVEGQLDHSVRMWDDDHLFYKFTFKNGKLEEQDLQIKEKGLGQIAGIVANAVGKFVDMPIPPEEISKIGNKLENMAHNEWQYAIQKLALRIGLEGYRRMHSITAYTKPRFGGVSQVFSPGVYEASDFWAVGNDRIASLRVPPRMKVLVCKHRPGVGRPEECKTYTKDRPALDEEVMGVSYLSVEDLDNPGHTLVIDGTEAQRAEYTVRLKEGSGWLRKDAHRGSIQRSDKISDDRTTARGIVGGGKDAYQFTGDLEEVRLSGDEQQVVIKVDGEPVEALH</sequence>
<name>A0A521DLL6_9BACT</name>
<dbReference type="RefSeq" id="WP_142714940.1">
    <property type="nucleotide sequence ID" value="NZ_FXTH01000011.1"/>
</dbReference>
<evidence type="ECO:0000259" key="3">
    <source>
        <dbReference type="PROSITE" id="PS50915"/>
    </source>
</evidence>
<evidence type="ECO:0000256" key="1">
    <source>
        <dbReference type="ARBA" id="ARBA00009646"/>
    </source>
</evidence>
<evidence type="ECO:0000256" key="2">
    <source>
        <dbReference type="ARBA" id="ARBA00022737"/>
    </source>
</evidence>
<reference evidence="4 5" key="1">
    <citation type="submission" date="2017-05" db="EMBL/GenBank/DDBJ databases">
        <authorList>
            <person name="Varghese N."/>
            <person name="Submissions S."/>
        </authorList>
    </citation>
    <scope>NUCLEOTIDE SEQUENCE [LARGE SCALE GENOMIC DNA]</scope>
    <source>
        <strain evidence="4 5">DSM 21194</strain>
    </source>
</reference>
<dbReference type="Gene3D" id="2.60.20.10">
    <property type="entry name" value="Crystallins"/>
    <property type="match status" value="1"/>
</dbReference>
<comment type="similarity">
    <text evidence="1">Belongs to the beta/gamma-crystallin family.</text>
</comment>
<gene>
    <name evidence="4" type="ORF">SAMN06265218_11122</name>
</gene>
<dbReference type="OrthoDB" id="3304409at2"/>
<keyword evidence="2" id="KW-0677">Repeat</keyword>
<keyword evidence="5" id="KW-1185">Reference proteome</keyword>
<evidence type="ECO:0000313" key="5">
    <source>
        <dbReference type="Proteomes" id="UP000317593"/>
    </source>
</evidence>
<protein>
    <recommendedName>
        <fullName evidence="3">Beta/gamma crystallin 'Greek key' domain-containing protein</fullName>
    </recommendedName>
</protein>
<proteinExistence type="inferred from homology"/>
<dbReference type="Proteomes" id="UP000317593">
    <property type="component" value="Unassembled WGS sequence"/>
</dbReference>
<dbReference type="InterPro" id="IPR001064">
    <property type="entry name" value="Beta/gamma_crystallin"/>
</dbReference>
<dbReference type="InterPro" id="IPR011024">
    <property type="entry name" value="G_crystallin-like"/>
</dbReference>
<feature type="domain" description="Beta/gamma crystallin 'Greek key'" evidence="3">
    <location>
        <begin position="143"/>
        <end position="185"/>
    </location>
</feature>
<dbReference type="AlphaFoldDB" id="A0A521DLL6"/>
<evidence type="ECO:0000313" key="4">
    <source>
        <dbReference type="EMBL" id="SMO72614.1"/>
    </source>
</evidence>